<keyword evidence="1" id="KW-1133">Transmembrane helix</keyword>
<dbReference type="Gene3D" id="3.30.420.40">
    <property type="match status" value="2"/>
</dbReference>
<feature type="transmembrane region" description="Helical" evidence="1">
    <location>
        <begin position="363"/>
        <end position="386"/>
    </location>
</feature>
<reference evidence="2" key="1">
    <citation type="submission" date="2022-06" db="EMBL/GenBank/DDBJ databases">
        <title>Isolation of gut microbiota from human fecal samples.</title>
        <authorList>
            <person name="Pamer E.G."/>
            <person name="Barat B."/>
            <person name="Waligurski E."/>
            <person name="Medina S."/>
            <person name="Paddock L."/>
            <person name="Mostad J."/>
        </authorList>
    </citation>
    <scope>NUCLEOTIDE SEQUENCE</scope>
    <source>
        <strain evidence="2">DFI.9.91</strain>
    </source>
</reference>
<dbReference type="AlphaFoldDB" id="A0AAW5JHN4"/>
<dbReference type="InterPro" id="IPR050696">
    <property type="entry name" value="FtsA/MreB"/>
</dbReference>
<protein>
    <submittedName>
        <fullName evidence="2">Pilus assembly protein PilM</fullName>
    </submittedName>
</protein>
<dbReference type="PANTHER" id="PTHR32432:SF3">
    <property type="entry name" value="ETHANOLAMINE UTILIZATION PROTEIN EUTJ"/>
    <property type="match status" value="1"/>
</dbReference>
<dbReference type="Pfam" id="PF11104">
    <property type="entry name" value="PilM_2"/>
    <property type="match status" value="1"/>
</dbReference>
<dbReference type="RefSeq" id="WP_256303292.1">
    <property type="nucleotide sequence ID" value="NZ_JANFYS010000005.1"/>
</dbReference>
<dbReference type="InterPro" id="IPR043129">
    <property type="entry name" value="ATPase_NBD"/>
</dbReference>
<dbReference type="Gene3D" id="3.30.1490.300">
    <property type="match status" value="1"/>
</dbReference>
<dbReference type="EMBL" id="JANFYS010000005">
    <property type="protein sequence ID" value="MCQ4769551.1"/>
    <property type="molecule type" value="Genomic_DNA"/>
</dbReference>
<keyword evidence="1" id="KW-0472">Membrane</keyword>
<evidence type="ECO:0000313" key="2">
    <source>
        <dbReference type="EMBL" id="MCQ4769551.1"/>
    </source>
</evidence>
<comment type="caution">
    <text evidence="2">The sequence shown here is derived from an EMBL/GenBank/DDBJ whole genome shotgun (WGS) entry which is preliminary data.</text>
</comment>
<name>A0AAW5JHN4_9FIRM</name>
<keyword evidence="1" id="KW-0812">Transmembrane</keyword>
<accession>A0AAW5JHN4</accession>
<evidence type="ECO:0000313" key="3">
    <source>
        <dbReference type="Proteomes" id="UP001204562"/>
    </source>
</evidence>
<dbReference type="PANTHER" id="PTHR32432">
    <property type="entry name" value="CELL DIVISION PROTEIN FTSA-RELATED"/>
    <property type="match status" value="1"/>
</dbReference>
<dbReference type="InterPro" id="IPR005883">
    <property type="entry name" value="PilM"/>
</dbReference>
<organism evidence="2 3">
    <name type="scientific">Intestinimonas massiliensis</name>
    <name type="common">ex Afouda et al. 2020</name>
    <dbReference type="NCBI Taxonomy" id="1673721"/>
    <lineage>
        <taxon>Bacteria</taxon>
        <taxon>Bacillati</taxon>
        <taxon>Bacillota</taxon>
        <taxon>Clostridia</taxon>
        <taxon>Eubacteriales</taxon>
        <taxon>Intestinimonas</taxon>
    </lineage>
</organism>
<evidence type="ECO:0000256" key="1">
    <source>
        <dbReference type="SAM" id="Phobius"/>
    </source>
</evidence>
<sequence length="534" mass="57576">MAAKTVLNIEVGDRLTKVCHSAKKGKRRQILNSFLFPTPDQTVSDGLIVDPKTLADALREQLALHHASSARNVTFTLSTSKVASREVLLPPIKEQRLKEAVETNAKDYFPVDMSNYQVAFNLLEHVTSPEPACRVLVMAAPKPLLVGYSRLAEQASLVLDAIDYSGNSQYQVLRSMPGDKLTMYVDVNVGSTTVSFMRGPTLLLQRMFNFGGDELITAARTASGGDGSYLEALELACDETRLAGVLSDEDRDDAISRLVTGIARSADFFSSSHSSDTVEQVVLMGACCRLSGLRGLVAHTLDRDTVLLSEVSDVDFVSNSAEGVSTYISCIGSLVRPLDFIPDEMRKRGHAAKAGKREKADSITFGLVVCILCVVAGLAVSAVSIFRYMEAADREAALQARIEELAYVAETHDTYLTYQTMAGNLAFVGSYAETPNAELTAFFEEMERKMPSSLLLLSAVCTPEGITMNLTTPGMEEAAVVIDQLRGFESIASLTVSTITESTDETGYITASFSVSCAYTAQEAPVAPAAALTQ</sequence>
<gene>
    <name evidence="2" type="primary">pilM</name>
    <name evidence="2" type="ORF">NE579_03590</name>
</gene>
<dbReference type="Proteomes" id="UP001204562">
    <property type="component" value="Unassembled WGS sequence"/>
</dbReference>
<proteinExistence type="predicted"/>
<dbReference type="SUPFAM" id="SSF53067">
    <property type="entry name" value="Actin-like ATPase domain"/>
    <property type="match status" value="1"/>
</dbReference>